<dbReference type="InterPro" id="IPR050426">
    <property type="entry name" value="Glycosyltransferase_28"/>
</dbReference>
<dbReference type="Pfam" id="PF06722">
    <property type="entry name" value="EryCIII-like_C"/>
    <property type="match status" value="1"/>
</dbReference>
<dbReference type="PANTHER" id="PTHR48050:SF13">
    <property type="entry name" value="STEROL 3-BETA-GLUCOSYLTRANSFERASE UGT80A2"/>
    <property type="match status" value="1"/>
</dbReference>
<dbReference type="Proteomes" id="UP001499863">
    <property type="component" value="Unassembled WGS sequence"/>
</dbReference>
<name>A0ABN1XWT9_9ACTN</name>
<dbReference type="Gene3D" id="3.40.50.2000">
    <property type="entry name" value="Glycogen Phosphorylase B"/>
    <property type="match status" value="2"/>
</dbReference>
<keyword evidence="2" id="KW-0808">Transferase</keyword>
<sequence length="394" mass="42747">MSHILMVNIPAHGHVFPTLAVVGELVRRGHRVTYAAVDDFAQALAEVGAEHLRYDSTQPLDSVGGPENGRTPLIFLDENIAILRAVREWFGDARPDAVVYDAVAFQAGRILAHTWGLPAVQSTPFFASNDTYSFVQQMMEADGAVPLTEEVLVEFGVRMAELLASNGIDEPAHEFMTRTEDLNLVHVPRFFQPHGESFDERFAFVGPCLADRAFLGEWQPPASGLPVALVSMGTVHNKHPEFFRLCVDAFAELPWHAVISVGRGMDPADLGPLPDNVEVHRWVSHLAVLRHARLVITHGGMGGVLESLDAGCPILGVPSWPDVAANTARVAELGLGRELLPAETDVSLLRAAITEVAADAAVRERGTEAQRLAREAGGATRAADEIETYLKRTA</sequence>
<keyword evidence="5" id="KW-1185">Reference proteome</keyword>
<feature type="domain" description="Erythromycin biosynthesis protein CIII-like C-terminal" evidence="3">
    <location>
        <begin position="256"/>
        <end position="376"/>
    </location>
</feature>
<evidence type="ECO:0000256" key="1">
    <source>
        <dbReference type="ARBA" id="ARBA00009995"/>
    </source>
</evidence>
<reference evidence="4 5" key="1">
    <citation type="journal article" date="2019" name="Int. J. Syst. Evol. Microbiol.">
        <title>The Global Catalogue of Microorganisms (GCM) 10K type strain sequencing project: providing services to taxonomists for standard genome sequencing and annotation.</title>
        <authorList>
            <consortium name="The Broad Institute Genomics Platform"/>
            <consortium name="The Broad Institute Genome Sequencing Center for Infectious Disease"/>
            <person name="Wu L."/>
            <person name="Ma J."/>
        </authorList>
    </citation>
    <scope>NUCLEOTIDE SEQUENCE [LARGE SCALE GENOMIC DNA]</scope>
    <source>
        <strain evidence="4 5">JCM 12393</strain>
    </source>
</reference>
<evidence type="ECO:0000259" key="3">
    <source>
        <dbReference type="Pfam" id="PF06722"/>
    </source>
</evidence>
<dbReference type="InterPro" id="IPR010610">
    <property type="entry name" value="EryCIII-like_C"/>
</dbReference>
<evidence type="ECO:0000256" key="2">
    <source>
        <dbReference type="ARBA" id="ARBA00022679"/>
    </source>
</evidence>
<dbReference type="InterPro" id="IPR006326">
    <property type="entry name" value="UDPGT_MGT-like"/>
</dbReference>
<evidence type="ECO:0000313" key="5">
    <source>
        <dbReference type="Proteomes" id="UP001499863"/>
    </source>
</evidence>
<gene>
    <name evidence="4" type="ORF">GCM10009639_19230</name>
</gene>
<organism evidence="4 5">
    <name type="scientific">Kitasatospora putterlickiae</name>
    <dbReference type="NCBI Taxonomy" id="221725"/>
    <lineage>
        <taxon>Bacteria</taxon>
        <taxon>Bacillati</taxon>
        <taxon>Actinomycetota</taxon>
        <taxon>Actinomycetes</taxon>
        <taxon>Kitasatosporales</taxon>
        <taxon>Streptomycetaceae</taxon>
        <taxon>Kitasatospora</taxon>
    </lineage>
</organism>
<dbReference type="RefSeq" id="WP_344331391.1">
    <property type="nucleotide sequence ID" value="NZ_BAAAKJ010000096.1"/>
</dbReference>
<dbReference type="InterPro" id="IPR002213">
    <property type="entry name" value="UDP_glucos_trans"/>
</dbReference>
<dbReference type="NCBIfam" id="TIGR01426">
    <property type="entry name" value="MGT"/>
    <property type="match status" value="1"/>
</dbReference>
<protein>
    <submittedName>
        <fullName evidence="4">Glycosyltransferase</fullName>
    </submittedName>
</protein>
<proteinExistence type="inferred from homology"/>
<dbReference type="EMBL" id="BAAAKJ010000096">
    <property type="protein sequence ID" value="GAA1390430.1"/>
    <property type="molecule type" value="Genomic_DNA"/>
</dbReference>
<comment type="caution">
    <text evidence="4">The sequence shown here is derived from an EMBL/GenBank/DDBJ whole genome shotgun (WGS) entry which is preliminary data.</text>
</comment>
<dbReference type="PANTHER" id="PTHR48050">
    <property type="entry name" value="STEROL 3-BETA-GLUCOSYLTRANSFERASE"/>
    <property type="match status" value="1"/>
</dbReference>
<dbReference type="CDD" id="cd03784">
    <property type="entry name" value="GT1_Gtf-like"/>
    <property type="match status" value="1"/>
</dbReference>
<accession>A0ABN1XWT9</accession>
<evidence type="ECO:0000313" key="4">
    <source>
        <dbReference type="EMBL" id="GAA1390430.1"/>
    </source>
</evidence>
<comment type="similarity">
    <text evidence="1">Belongs to the UDP-glycosyltransferase family.</text>
</comment>
<dbReference type="SUPFAM" id="SSF53756">
    <property type="entry name" value="UDP-Glycosyltransferase/glycogen phosphorylase"/>
    <property type="match status" value="1"/>
</dbReference>